<name>L0G794_ECHVK</name>
<dbReference type="Gene3D" id="2.60.120.200">
    <property type="match status" value="1"/>
</dbReference>
<dbReference type="PATRIC" id="fig|926556.3.peg.4814"/>
<dbReference type="InterPro" id="IPR049046">
    <property type="entry name" value="Beta-AFase-like_GH127_middle"/>
</dbReference>
<keyword evidence="6" id="KW-1185">Reference proteome</keyword>
<dbReference type="GO" id="GO:0005975">
    <property type="term" value="P:carbohydrate metabolic process"/>
    <property type="evidence" value="ECO:0007669"/>
    <property type="project" value="InterPro"/>
</dbReference>
<dbReference type="InterPro" id="IPR013320">
    <property type="entry name" value="ConA-like_dom_sf"/>
</dbReference>
<feature type="domain" description="Bacterial Ig-like" evidence="2">
    <location>
        <begin position="310"/>
        <end position="369"/>
    </location>
</feature>
<accession>L0G794</accession>
<feature type="domain" description="Non-reducing end beta-L-arabinofuranosidase-like GH127 middle" evidence="4">
    <location>
        <begin position="866"/>
        <end position="957"/>
    </location>
</feature>
<evidence type="ECO:0000259" key="4">
    <source>
        <dbReference type="Pfam" id="PF20736"/>
    </source>
</evidence>
<feature type="region of interest" description="Disordered" evidence="1">
    <location>
        <begin position="513"/>
        <end position="532"/>
    </location>
</feature>
<dbReference type="Pfam" id="PF13385">
    <property type="entry name" value="Laminin_G_3"/>
    <property type="match status" value="1"/>
</dbReference>
<dbReference type="eggNOG" id="COG3533">
    <property type="taxonomic scope" value="Bacteria"/>
</dbReference>
<dbReference type="STRING" id="926556.Echvi_4552"/>
<dbReference type="Pfam" id="PF07944">
    <property type="entry name" value="Beta-AFase-like_GH127_cat"/>
    <property type="match status" value="2"/>
</dbReference>
<dbReference type="AlphaFoldDB" id="L0G794"/>
<evidence type="ECO:0000259" key="2">
    <source>
        <dbReference type="Pfam" id="PF07532"/>
    </source>
</evidence>
<dbReference type="InterPro" id="IPR011081">
    <property type="entry name" value="Big_4"/>
</dbReference>
<evidence type="ECO:0000313" key="5">
    <source>
        <dbReference type="EMBL" id="AGA80725.1"/>
    </source>
</evidence>
<dbReference type="SUPFAM" id="SSF49899">
    <property type="entry name" value="Concanavalin A-like lectins/glucanases"/>
    <property type="match status" value="1"/>
</dbReference>
<sequence>MHANKCSNYGHFIGQKHCGKLMDMTKANRIPALIILLLCCLPAFTWAQSGDQILDGIGETDLIARYRLDKDAKDWSRNNLHAQLKGHGTSFVKDETFSSVLALSGEKGAFVSIPPETLRGLESMSISCWVFLMENAPGQLLFNIGSETENRLLMAPSGTEDGKTALALLTTPSGKKYVLEGKPLETGKWHHLTLVLDIPDKVARYYLNGEKTAEITAPLDLTSLFESTPSPSFVTIGKPASPDDPYLKAKLHDFRIYRTPLTAGQVANIHRNALQGEGESRVNEQKQPEDDLQVFAEGHPQLYSEYLTGVDDVQVATETGHLPRLPRYVNGTYRDGINGPKVRVIWPAPKDNHQVQEPGKYTVKGKIAGSSIVPVATVTIKEKVDEAVPEQSLEAFGLDAVSLETDIHGHSSKFIENRDKFISTLAGTNPDDFLYMFRNAFGQEQPAGAVPLGVWDSQETKLRGHATGHYLTAIAQAYASTGYDTALQANFADKMAYMVNTLYNLSQMAGKPSAEADGHNADPTAVPMGPGKDFYDSDLSEEGIRTDYWNWGEGYISAYPPDQFIMLEHGAKYGGQKDQVWAPYYTLHKILAGLMDIYEVSGNEKALSVAKGMGTWVAARLDKLPTSTLISMWNTYIAGEFGGMNEAMARLYRITGSSRYLAAAKLFDNITVFYGNADHDHGLAKNVDTFRGLHANQHIPQIMGALEMYRDTESAPYFHIADNFWHIATNDYMYSIGGVAGARTPANAECFTTEPATLYEFGFSAGGQNETCATYNMLKLSRNLFLFQQDPAYMDYYERGLYNHILASVAKDSPANTYHVPLRPGSIKQFGNPKMKGFTCCNGTAIESSTKLQNSIYFKSVDDQSLYVNLFVPSTLHWKERNLTIVQSTAFPKEDHTRLTVQGKGKFVLKIRVPQWATEGIKVSINGKPAQVDAVPGTYATIQRKWKNGDTIDINIPFQFHLEPVMDQQNIASLFYGPVLLAAQEEEPRKEWRKVTLNAKNIGATINGNPEALEFTIDGVTYKPFYETYGRHSVYLDVTLED</sequence>
<dbReference type="Pfam" id="PF07532">
    <property type="entry name" value="Big_4"/>
    <property type="match status" value="1"/>
</dbReference>
<dbReference type="InterPro" id="IPR012878">
    <property type="entry name" value="Beta-AFase-like_GH127_cat"/>
</dbReference>
<evidence type="ECO:0000256" key="1">
    <source>
        <dbReference type="SAM" id="MobiDB-lite"/>
    </source>
</evidence>
<evidence type="ECO:0000313" key="6">
    <source>
        <dbReference type="Proteomes" id="UP000010796"/>
    </source>
</evidence>
<feature type="domain" description="Non-reducing end beta-L-arabinofuranosidase-like GH127 catalytic" evidence="3">
    <location>
        <begin position="411"/>
        <end position="501"/>
    </location>
</feature>
<dbReference type="SUPFAM" id="SSF48208">
    <property type="entry name" value="Six-hairpin glycosidases"/>
    <property type="match status" value="1"/>
</dbReference>
<dbReference type="HOGENOM" id="CLU_008033_2_0_10"/>
<dbReference type="InterPro" id="IPR008928">
    <property type="entry name" value="6-hairpin_glycosidase_sf"/>
</dbReference>
<feature type="domain" description="Non-reducing end beta-L-arabinofuranosidase-like GH127 catalytic" evidence="3">
    <location>
        <begin position="552"/>
        <end position="853"/>
    </location>
</feature>
<dbReference type="PANTHER" id="PTHR31151">
    <property type="entry name" value="PROLINE-TRNA LIGASE (DUF1680)"/>
    <property type="match status" value="1"/>
</dbReference>
<dbReference type="EMBL" id="CP003346">
    <property type="protein sequence ID" value="AGA80725.1"/>
    <property type="molecule type" value="Genomic_DNA"/>
</dbReference>
<reference evidence="6" key="1">
    <citation type="submission" date="2012-02" db="EMBL/GenBank/DDBJ databases">
        <title>The complete genome of Echinicola vietnamensis DSM 17526.</title>
        <authorList>
            <person name="Lucas S."/>
            <person name="Copeland A."/>
            <person name="Lapidus A."/>
            <person name="Glavina del Rio T."/>
            <person name="Dalin E."/>
            <person name="Tice H."/>
            <person name="Bruce D."/>
            <person name="Goodwin L."/>
            <person name="Pitluck S."/>
            <person name="Peters L."/>
            <person name="Ovchinnikova G."/>
            <person name="Teshima H."/>
            <person name="Kyrpides N."/>
            <person name="Mavromatis K."/>
            <person name="Ivanova N."/>
            <person name="Brettin T."/>
            <person name="Detter J.C."/>
            <person name="Han C."/>
            <person name="Larimer F."/>
            <person name="Land M."/>
            <person name="Hauser L."/>
            <person name="Markowitz V."/>
            <person name="Cheng J.-F."/>
            <person name="Hugenholtz P."/>
            <person name="Woyke T."/>
            <person name="Wu D."/>
            <person name="Brambilla E."/>
            <person name="Klenk H.-P."/>
            <person name="Eisen J.A."/>
        </authorList>
    </citation>
    <scope>NUCLEOTIDE SEQUENCE [LARGE SCALE GENOMIC DNA]</scope>
    <source>
        <strain evidence="6">DSM 17526 / LMG 23754 / KMM 6221</strain>
    </source>
</reference>
<proteinExistence type="predicted"/>
<protein>
    <submittedName>
        <fullName evidence="5">Uncharacterized protein</fullName>
    </submittedName>
</protein>
<dbReference type="Proteomes" id="UP000010796">
    <property type="component" value="Chromosome"/>
</dbReference>
<organism evidence="5 6">
    <name type="scientific">Echinicola vietnamensis (strain DSM 17526 / LMG 23754 / KMM 6221)</name>
    <dbReference type="NCBI Taxonomy" id="926556"/>
    <lineage>
        <taxon>Bacteria</taxon>
        <taxon>Pseudomonadati</taxon>
        <taxon>Bacteroidota</taxon>
        <taxon>Cytophagia</taxon>
        <taxon>Cytophagales</taxon>
        <taxon>Cyclobacteriaceae</taxon>
        <taxon>Echinicola</taxon>
    </lineage>
</organism>
<gene>
    <name evidence="5" type="ordered locus">Echvi_4552</name>
</gene>
<dbReference type="KEGG" id="evi:Echvi_4552"/>
<dbReference type="Pfam" id="PF20736">
    <property type="entry name" value="Glyco_hydro127M"/>
    <property type="match status" value="1"/>
</dbReference>
<dbReference type="GO" id="GO:0004553">
    <property type="term" value="F:hydrolase activity, hydrolyzing O-glycosyl compounds"/>
    <property type="evidence" value="ECO:0007669"/>
    <property type="project" value="UniProtKB-ARBA"/>
</dbReference>
<dbReference type="PANTHER" id="PTHR31151:SF0">
    <property type="entry name" value="PROLINE-TRNA LIGASE (DUF1680)"/>
    <property type="match status" value="1"/>
</dbReference>
<evidence type="ECO:0000259" key="3">
    <source>
        <dbReference type="Pfam" id="PF07944"/>
    </source>
</evidence>